<keyword evidence="3" id="KW-1185">Reference proteome</keyword>
<dbReference type="EMBL" id="QVIG01000001">
    <property type="protein sequence ID" value="RGD62029.1"/>
    <property type="molecule type" value="Genomic_DNA"/>
</dbReference>
<dbReference type="AlphaFoldDB" id="A0A373A1T0"/>
<proteinExistence type="predicted"/>
<evidence type="ECO:0000313" key="3">
    <source>
        <dbReference type="Proteomes" id="UP000263377"/>
    </source>
</evidence>
<evidence type="ECO:0008006" key="4">
    <source>
        <dbReference type="Google" id="ProtNLM"/>
    </source>
</evidence>
<name>A0A373A1T0_9ACTN</name>
<evidence type="ECO:0000256" key="1">
    <source>
        <dbReference type="SAM" id="MobiDB-lite"/>
    </source>
</evidence>
<dbReference type="Proteomes" id="UP000263377">
    <property type="component" value="Unassembled WGS sequence"/>
</dbReference>
<organism evidence="2 3">
    <name type="scientific">Kitasatospora xanthocidica</name>
    <dbReference type="NCBI Taxonomy" id="83382"/>
    <lineage>
        <taxon>Bacteria</taxon>
        <taxon>Bacillati</taxon>
        <taxon>Actinomycetota</taxon>
        <taxon>Actinomycetes</taxon>
        <taxon>Kitasatosporales</taxon>
        <taxon>Streptomycetaceae</taxon>
        <taxon>Kitasatospora</taxon>
    </lineage>
</organism>
<feature type="region of interest" description="Disordered" evidence="1">
    <location>
        <begin position="178"/>
        <end position="199"/>
    </location>
</feature>
<accession>A0A373A1T0</accession>
<evidence type="ECO:0000313" key="2">
    <source>
        <dbReference type="EMBL" id="RGD62029.1"/>
    </source>
</evidence>
<gene>
    <name evidence="2" type="ORF">DR950_33640</name>
</gene>
<sequence>MELIVTAEDVARRLGYLTPLGDLVRQRIEVAVEDAQDTLIAYLGRPLLPAQYTERGVHAGADGWVLRHGPVIAVISAVLDTGTTSGPFGTPTYTVTYTAGIDARTDPQTAPLRLWVRATACHHPLLADAPARQRRVASASVEGQSVTYDTAAEPPVVLAPPDLTTIDRWRLRGRRVYQAPTRPNPPGLTIPGHFGSGGL</sequence>
<reference evidence="2 3" key="1">
    <citation type="submission" date="2018-08" db="EMBL/GenBank/DDBJ databases">
        <title>Diversity &amp; Physiological Properties of Lignin-Decomposing Actinobacteria from Soil.</title>
        <authorList>
            <person name="Roh S.G."/>
            <person name="Kim S.B."/>
        </authorList>
    </citation>
    <scope>NUCLEOTIDE SEQUENCE [LARGE SCALE GENOMIC DNA]</scope>
    <source>
        <strain evidence="2 3">MMS17-GH009</strain>
    </source>
</reference>
<dbReference type="RefSeq" id="WP_117490216.1">
    <property type="nucleotide sequence ID" value="NZ_QVIG01000001.1"/>
</dbReference>
<comment type="caution">
    <text evidence="2">The sequence shown here is derived from an EMBL/GenBank/DDBJ whole genome shotgun (WGS) entry which is preliminary data.</text>
</comment>
<protein>
    <recommendedName>
        <fullName evidence="4">Phage gp6-like head-tail connector protein</fullName>
    </recommendedName>
</protein>